<accession>A0A1Y2EC88</accession>
<keyword evidence="3" id="KW-1185">Reference proteome</keyword>
<dbReference type="GO" id="GO:0061462">
    <property type="term" value="P:protein localization to lysosome"/>
    <property type="evidence" value="ECO:0007669"/>
    <property type="project" value="TreeGrafter"/>
</dbReference>
<organism evidence="2 3">
    <name type="scientific">Neocallimastix californiae</name>
    <dbReference type="NCBI Taxonomy" id="1754190"/>
    <lineage>
        <taxon>Eukaryota</taxon>
        <taxon>Fungi</taxon>
        <taxon>Fungi incertae sedis</taxon>
        <taxon>Chytridiomycota</taxon>
        <taxon>Chytridiomycota incertae sedis</taxon>
        <taxon>Neocallimastigomycetes</taxon>
        <taxon>Neocallimastigales</taxon>
        <taxon>Neocallimastigaceae</taxon>
        <taxon>Neocallimastix</taxon>
    </lineage>
</organism>
<dbReference type="OrthoDB" id="2128487at2759"/>
<protein>
    <submittedName>
        <fullName evidence="2">Uncharacterized protein</fullName>
    </submittedName>
</protein>
<dbReference type="PANTHER" id="PTHR31581">
    <property type="entry name" value="KICSTOR COMPLEX PROTEIN C12ORF66"/>
    <property type="match status" value="1"/>
</dbReference>
<dbReference type="Proteomes" id="UP000193920">
    <property type="component" value="Unassembled WGS sequence"/>
</dbReference>
<dbReference type="AlphaFoldDB" id="A0A1Y2EC88"/>
<dbReference type="GO" id="GO:0034198">
    <property type="term" value="P:cellular response to amino acid starvation"/>
    <property type="evidence" value="ECO:0007669"/>
    <property type="project" value="TreeGrafter"/>
</dbReference>
<proteinExistence type="predicted"/>
<sequence length="556" mass="63510">MSHHSNPLNDVCLEHIYLTFELLGQFNNLEANSRALMLKNDAFSQTSSVYSAYLLRIVNMDSLYTSLQFSKPGFFRKNLLDQYLRLYNDLKKDEQILSLGRNGHIYKIFVEYAKIRFELINIYGQLSKANCNTYSTILDHVKILEWDNSQSNFFPSLAIGILKEISIIKNLLLAQLSLISYNFKNSILYTYLAKNDLNQWINNLQSQIKHKYIMQQQDTQTLETGKADLEIPNNQQWLKKFLSYTLAKINVYFNVILSKKSSEILHQIDLKTDPDPLNMIKSFVSKNDNILNISFIYSSLSKNTSIRPDGGYSCISTVPLTGIHSYPAIFSFPNDPPLNHWPNIISIIQSKQKHQQYSQTDSLNKDNITKYRKMGSTLEYCNSIDSINSTYSSYSIGSTVTSTTNNNNTNNINSNNNSTLNNLNNGNPSTNNNSSTQKISDSASISSLSNAASYLIGSRRFSDKRKRSSKSISNGKDNSGMDKDTSQSLDETSMVPFFFYDWKISISYYMIKVDPEVIIVLIYECQNKDPAIIDFLTKLVACLRNVTLFEQLKVDW</sequence>
<dbReference type="GO" id="GO:0042149">
    <property type="term" value="P:cellular response to glucose starvation"/>
    <property type="evidence" value="ECO:0007669"/>
    <property type="project" value="TreeGrafter"/>
</dbReference>
<dbReference type="PANTHER" id="PTHR31581:SF1">
    <property type="entry name" value="KICSTOR SUBUNIT 2"/>
    <property type="match status" value="1"/>
</dbReference>
<feature type="region of interest" description="Disordered" evidence="1">
    <location>
        <begin position="403"/>
        <end position="441"/>
    </location>
</feature>
<dbReference type="GO" id="GO:1904262">
    <property type="term" value="P:negative regulation of TORC1 signaling"/>
    <property type="evidence" value="ECO:0007669"/>
    <property type="project" value="TreeGrafter"/>
</dbReference>
<dbReference type="Gene3D" id="1.10.3450.30">
    <property type="match status" value="1"/>
</dbReference>
<dbReference type="InterPro" id="IPR038060">
    <property type="entry name" value="C12orf66-like_central_sf"/>
</dbReference>
<dbReference type="STRING" id="1754190.A0A1Y2EC88"/>
<evidence type="ECO:0000313" key="2">
    <source>
        <dbReference type="EMBL" id="ORY69181.1"/>
    </source>
</evidence>
<reference evidence="2 3" key="1">
    <citation type="submission" date="2016-08" db="EMBL/GenBank/DDBJ databases">
        <title>A Parts List for Fungal Cellulosomes Revealed by Comparative Genomics.</title>
        <authorList>
            <consortium name="DOE Joint Genome Institute"/>
            <person name="Haitjema C.H."/>
            <person name="Gilmore S.P."/>
            <person name="Henske J.K."/>
            <person name="Solomon K.V."/>
            <person name="De Groot R."/>
            <person name="Kuo A."/>
            <person name="Mondo S.J."/>
            <person name="Salamov A.A."/>
            <person name="Labutti K."/>
            <person name="Zhao Z."/>
            <person name="Chiniquy J."/>
            <person name="Barry K."/>
            <person name="Brewer H.M."/>
            <person name="Purvine S.O."/>
            <person name="Wright A.T."/>
            <person name="Boxma B."/>
            <person name="Van Alen T."/>
            <person name="Hackstein J.H."/>
            <person name="Baker S.E."/>
            <person name="Grigoriev I.V."/>
            <person name="O'Malley M.A."/>
        </authorList>
    </citation>
    <scope>NUCLEOTIDE SEQUENCE [LARGE SCALE GENOMIC DNA]</scope>
    <source>
        <strain evidence="2 3">G1</strain>
    </source>
</reference>
<feature type="region of interest" description="Disordered" evidence="1">
    <location>
        <begin position="465"/>
        <end position="487"/>
    </location>
</feature>
<evidence type="ECO:0000256" key="1">
    <source>
        <dbReference type="SAM" id="MobiDB-lite"/>
    </source>
</evidence>
<evidence type="ECO:0000313" key="3">
    <source>
        <dbReference type="Proteomes" id="UP000193920"/>
    </source>
</evidence>
<dbReference type="SUPFAM" id="SSF158548">
    <property type="entry name" value="FLJ32549 domain-like"/>
    <property type="match status" value="1"/>
</dbReference>
<dbReference type="Pfam" id="PF09404">
    <property type="entry name" value="C12orf66_like"/>
    <property type="match status" value="2"/>
</dbReference>
<comment type="caution">
    <text evidence="2">The sequence shown here is derived from an EMBL/GenBank/DDBJ whole genome shotgun (WGS) entry which is preliminary data.</text>
</comment>
<gene>
    <name evidence="2" type="ORF">LY90DRAFT_667496</name>
</gene>
<name>A0A1Y2EC88_9FUNG</name>
<dbReference type="SUPFAM" id="SSF160651">
    <property type="entry name" value="FLJ32549 C-terminal domain-like"/>
    <property type="match status" value="2"/>
</dbReference>
<dbReference type="InterPro" id="IPR018544">
    <property type="entry name" value="KICS_2"/>
</dbReference>
<dbReference type="EMBL" id="MCOG01000045">
    <property type="protein sequence ID" value="ORY69181.1"/>
    <property type="molecule type" value="Genomic_DNA"/>
</dbReference>